<evidence type="ECO:0000313" key="3">
    <source>
        <dbReference type="Proteomes" id="UP000306416"/>
    </source>
</evidence>
<evidence type="ECO:0000259" key="1">
    <source>
        <dbReference type="SMART" id="SM00849"/>
    </source>
</evidence>
<name>A0A4S1CM15_9BACT</name>
<comment type="caution">
    <text evidence="2">The sequence shown here is derived from an EMBL/GenBank/DDBJ whole genome shotgun (WGS) entry which is preliminary data.</text>
</comment>
<dbReference type="Proteomes" id="UP000306416">
    <property type="component" value="Unassembled WGS sequence"/>
</dbReference>
<dbReference type="PANTHER" id="PTHR42663:SF6">
    <property type="entry name" value="HYDROLASE C777.06C-RELATED"/>
    <property type="match status" value="1"/>
</dbReference>
<protein>
    <submittedName>
        <fullName evidence="2">MBL fold metallo-hydrolase</fullName>
    </submittedName>
</protein>
<dbReference type="NCBIfam" id="NF038231">
    <property type="entry name" value="MBL_Geo_Pelo"/>
    <property type="match status" value="1"/>
</dbReference>
<dbReference type="GO" id="GO:0016787">
    <property type="term" value="F:hydrolase activity"/>
    <property type="evidence" value="ECO:0007669"/>
    <property type="project" value="UniProtKB-KW"/>
</dbReference>
<dbReference type="Gene3D" id="3.60.15.10">
    <property type="entry name" value="Ribonuclease Z/Hydroxyacylglutathione hydrolase-like"/>
    <property type="match status" value="1"/>
</dbReference>
<sequence>MKITILGSGTSTGVPMVGCHCQVCGSSDPRDKRTRASILVESQGQRILVDTSTDLRTQALREGVPQIDAVLLTHTHADHINGIDDLRGFHFIHRKVIPCYGSPDTIGQVRGTFSYIFEGLCSEGYSPLMESHPVEAPFDLFGCRITPVPIRHGSFLATGYRFDDAAYLTDCSEIPEASMELLQGLDLMIIDALRFSPHPNHFNIEGALRITEILKPRRTVLTHLTHEVHHSDGERLPNGVEFAYDGMTLEL</sequence>
<evidence type="ECO:0000313" key="2">
    <source>
        <dbReference type="EMBL" id="TGU74310.1"/>
    </source>
</evidence>
<proteinExistence type="predicted"/>
<dbReference type="EMBL" id="SRSC01000001">
    <property type="protein sequence ID" value="TGU74310.1"/>
    <property type="molecule type" value="Genomic_DNA"/>
</dbReference>
<dbReference type="RefSeq" id="WP_135868644.1">
    <property type="nucleotide sequence ID" value="NZ_SRSC01000001.1"/>
</dbReference>
<accession>A0A4S1CM15</accession>
<gene>
    <name evidence="2" type="ORF">E4633_02250</name>
</gene>
<dbReference type="InterPro" id="IPR001279">
    <property type="entry name" value="Metallo-B-lactamas"/>
</dbReference>
<dbReference type="SUPFAM" id="SSF56281">
    <property type="entry name" value="Metallo-hydrolase/oxidoreductase"/>
    <property type="match status" value="1"/>
</dbReference>
<keyword evidence="3" id="KW-1185">Reference proteome</keyword>
<organism evidence="2 3">
    <name type="scientific">Geomonas terrae</name>
    <dbReference type="NCBI Taxonomy" id="2562681"/>
    <lineage>
        <taxon>Bacteria</taxon>
        <taxon>Pseudomonadati</taxon>
        <taxon>Thermodesulfobacteriota</taxon>
        <taxon>Desulfuromonadia</taxon>
        <taxon>Geobacterales</taxon>
        <taxon>Geobacteraceae</taxon>
        <taxon>Geomonas</taxon>
    </lineage>
</organism>
<dbReference type="InterPro" id="IPR036866">
    <property type="entry name" value="RibonucZ/Hydroxyglut_hydro"/>
</dbReference>
<dbReference type="SMART" id="SM00849">
    <property type="entry name" value="Lactamase_B"/>
    <property type="match status" value="1"/>
</dbReference>
<dbReference type="PANTHER" id="PTHR42663">
    <property type="entry name" value="HYDROLASE C777.06C-RELATED-RELATED"/>
    <property type="match status" value="1"/>
</dbReference>
<feature type="domain" description="Metallo-beta-lactamase" evidence="1">
    <location>
        <begin position="34"/>
        <end position="223"/>
    </location>
</feature>
<dbReference type="CDD" id="cd16279">
    <property type="entry name" value="metallo-hydrolase-like_MBL-fold"/>
    <property type="match status" value="1"/>
</dbReference>
<keyword evidence="2" id="KW-0378">Hydrolase</keyword>
<reference evidence="2 3" key="1">
    <citation type="submission" date="2019-04" db="EMBL/GenBank/DDBJ databases">
        <title>Geobacter oryzae sp. nov., ferric-reducing bacteria isolated from paddy soil.</title>
        <authorList>
            <person name="Xu Z."/>
            <person name="Masuda Y."/>
            <person name="Itoh H."/>
            <person name="Senoo K."/>
        </authorList>
    </citation>
    <scope>NUCLEOTIDE SEQUENCE [LARGE SCALE GENOMIC DNA]</scope>
    <source>
        <strain evidence="2 3">Red111</strain>
    </source>
</reference>
<dbReference type="Pfam" id="PF12706">
    <property type="entry name" value="Lactamase_B_2"/>
    <property type="match status" value="1"/>
</dbReference>
<dbReference type="AlphaFoldDB" id="A0A4S1CM15"/>